<organism evidence="1 2">
    <name type="scientific">Limosilactobacillus vaginalis</name>
    <dbReference type="NCBI Taxonomy" id="1633"/>
    <lineage>
        <taxon>Bacteria</taxon>
        <taxon>Bacillati</taxon>
        <taxon>Bacillota</taxon>
        <taxon>Bacilli</taxon>
        <taxon>Lactobacillales</taxon>
        <taxon>Lactobacillaceae</taxon>
        <taxon>Limosilactobacillus</taxon>
    </lineage>
</organism>
<comment type="caution">
    <text evidence="1">The sequence shown here is derived from an EMBL/GenBank/DDBJ whole genome shotgun (WGS) entry which is preliminary data.</text>
</comment>
<dbReference type="EMBL" id="JAKHMS010000014">
    <property type="protein sequence ID" value="MCZ3781700.1"/>
    <property type="molecule type" value="Genomic_DNA"/>
</dbReference>
<dbReference type="Proteomes" id="UP001527392">
    <property type="component" value="Unassembled WGS sequence"/>
</dbReference>
<name>A0ABT4K7I7_9LACO</name>
<dbReference type="RefSeq" id="WP_269257346.1">
    <property type="nucleotide sequence ID" value="NZ_JAKHMK010000013.1"/>
</dbReference>
<evidence type="ECO:0000313" key="1">
    <source>
        <dbReference type="EMBL" id="MCZ3781700.1"/>
    </source>
</evidence>
<evidence type="ECO:0008006" key="3">
    <source>
        <dbReference type="Google" id="ProtNLM"/>
    </source>
</evidence>
<keyword evidence="2" id="KW-1185">Reference proteome</keyword>
<proteinExistence type="predicted"/>
<gene>
    <name evidence="1" type="ORF">L2504_06050</name>
</gene>
<protein>
    <recommendedName>
        <fullName evidence="3">DUF2829 domain-containing protein</fullName>
    </recommendedName>
</protein>
<evidence type="ECO:0000313" key="2">
    <source>
        <dbReference type="Proteomes" id="UP001527392"/>
    </source>
</evidence>
<accession>A0ABT4K7I7</accession>
<sequence>MKISEAAKLANKSGLAIMLKRDGMVIRLLPTNTTSSIIESVGNGKHLVYWEPTLADLISNQWEVTDEFRLEPLPNDSAGPAGVPAMLPEDYKRIQKLEREWYRTR</sequence>
<reference evidence="1 2" key="1">
    <citation type="submission" date="2022-01" db="EMBL/GenBank/DDBJ databases">
        <title>VMRC isolate genome collection.</title>
        <authorList>
            <person name="France M."/>
            <person name="Rutt L."/>
            <person name="Humphrys M."/>
            <person name="Ravel J."/>
        </authorList>
    </citation>
    <scope>NUCLEOTIDE SEQUENCE [LARGE SCALE GENOMIC DNA]</scope>
    <source>
        <strain evidence="1 2">C0030B4</strain>
    </source>
</reference>